<dbReference type="InterPro" id="IPR011623">
    <property type="entry name" value="7TMR_DISM_rcpt_extracell_dom1"/>
</dbReference>
<feature type="transmembrane region" description="Helical" evidence="3">
    <location>
        <begin position="176"/>
        <end position="195"/>
    </location>
</feature>
<dbReference type="CDD" id="cd01949">
    <property type="entry name" value="GGDEF"/>
    <property type="match status" value="1"/>
</dbReference>
<evidence type="ECO:0000313" key="5">
    <source>
        <dbReference type="EMBL" id="TCS38307.1"/>
    </source>
</evidence>
<comment type="catalytic activity">
    <reaction evidence="2">
        <text>2 GTP = 3',3'-c-di-GMP + 2 diphosphate</text>
        <dbReference type="Rhea" id="RHEA:24898"/>
        <dbReference type="ChEBI" id="CHEBI:33019"/>
        <dbReference type="ChEBI" id="CHEBI:37565"/>
        <dbReference type="ChEBI" id="CHEBI:58805"/>
        <dbReference type="EC" id="2.7.7.65"/>
    </reaction>
</comment>
<keyword evidence="3" id="KW-0812">Transmembrane</keyword>
<keyword evidence="6" id="KW-1185">Reference proteome</keyword>
<feature type="transmembrane region" description="Helical" evidence="3">
    <location>
        <begin position="234"/>
        <end position="252"/>
    </location>
</feature>
<evidence type="ECO:0000259" key="4">
    <source>
        <dbReference type="PROSITE" id="PS50887"/>
    </source>
</evidence>
<dbReference type="SUPFAM" id="SSF55073">
    <property type="entry name" value="Nucleotide cyclase"/>
    <property type="match status" value="1"/>
</dbReference>
<dbReference type="GO" id="GO:0052621">
    <property type="term" value="F:diguanylate cyclase activity"/>
    <property type="evidence" value="ECO:0007669"/>
    <property type="project" value="UniProtKB-EC"/>
</dbReference>
<dbReference type="SMART" id="SM00267">
    <property type="entry name" value="GGDEF"/>
    <property type="match status" value="1"/>
</dbReference>
<keyword evidence="3" id="KW-1133">Transmembrane helix</keyword>
<dbReference type="PANTHER" id="PTHR45138:SF9">
    <property type="entry name" value="DIGUANYLATE CYCLASE DGCM-RELATED"/>
    <property type="match status" value="1"/>
</dbReference>
<dbReference type="NCBIfam" id="TIGR00254">
    <property type="entry name" value="GGDEF"/>
    <property type="match status" value="1"/>
</dbReference>
<dbReference type="GO" id="GO:0005886">
    <property type="term" value="C:plasma membrane"/>
    <property type="evidence" value="ECO:0007669"/>
    <property type="project" value="TreeGrafter"/>
</dbReference>
<evidence type="ECO:0000313" key="6">
    <source>
        <dbReference type="Proteomes" id="UP000295382"/>
    </source>
</evidence>
<dbReference type="InterPro" id="IPR029787">
    <property type="entry name" value="Nucleotide_cyclase"/>
</dbReference>
<dbReference type="InterPro" id="IPR050469">
    <property type="entry name" value="Diguanylate_Cyclase"/>
</dbReference>
<dbReference type="GO" id="GO:1902201">
    <property type="term" value="P:negative regulation of bacterial-type flagellum-dependent cell motility"/>
    <property type="evidence" value="ECO:0007669"/>
    <property type="project" value="TreeGrafter"/>
</dbReference>
<evidence type="ECO:0000256" key="1">
    <source>
        <dbReference type="ARBA" id="ARBA00012528"/>
    </source>
</evidence>
<dbReference type="Gene3D" id="3.30.70.270">
    <property type="match status" value="1"/>
</dbReference>
<comment type="caution">
    <text evidence="5">The sequence shown here is derived from an EMBL/GenBank/DDBJ whole genome shotgun (WGS) entry which is preliminary data.</text>
</comment>
<dbReference type="AlphaFoldDB" id="A0A4R3HY65"/>
<feature type="transmembrane region" description="Helical" evidence="3">
    <location>
        <begin position="117"/>
        <end position="138"/>
    </location>
</feature>
<protein>
    <recommendedName>
        <fullName evidence="1">diguanylate cyclase</fullName>
        <ecNumber evidence="1">2.7.7.65</ecNumber>
    </recommendedName>
</protein>
<dbReference type="GO" id="GO:0043709">
    <property type="term" value="P:cell adhesion involved in single-species biofilm formation"/>
    <property type="evidence" value="ECO:0007669"/>
    <property type="project" value="TreeGrafter"/>
</dbReference>
<gene>
    <name evidence="5" type="ORF">EDC30_10242</name>
</gene>
<dbReference type="Pfam" id="PF07695">
    <property type="entry name" value="7TMR-DISM_7TM"/>
    <property type="match status" value="1"/>
</dbReference>
<dbReference type="Proteomes" id="UP000295382">
    <property type="component" value="Unassembled WGS sequence"/>
</dbReference>
<organism evidence="5 6">
    <name type="scientific">Paucimonas lemoignei</name>
    <name type="common">Pseudomonas lemoignei</name>
    <dbReference type="NCBI Taxonomy" id="29443"/>
    <lineage>
        <taxon>Bacteria</taxon>
        <taxon>Pseudomonadati</taxon>
        <taxon>Pseudomonadota</taxon>
        <taxon>Betaproteobacteria</taxon>
        <taxon>Burkholderiales</taxon>
        <taxon>Burkholderiaceae</taxon>
        <taxon>Paucimonas</taxon>
    </lineage>
</organism>
<feature type="transmembrane region" description="Helical" evidence="3">
    <location>
        <begin position="264"/>
        <end position="285"/>
    </location>
</feature>
<dbReference type="EMBL" id="SLZQ01000002">
    <property type="protein sequence ID" value="TCS38307.1"/>
    <property type="molecule type" value="Genomic_DNA"/>
</dbReference>
<dbReference type="InterPro" id="IPR043128">
    <property type="entry name" value="Rev_trsase/Diguanyl_cyclase"/>
</dbReference>
<sequence>MKNSSLIGRFQHWIFDAQGRLIKTLSGGIQSAEQNPFFLRHGRELDLAAGSYRIVTQLDSPMFLAQAEPYLDALDDYRQGIKPGNAVVLIGLGIFVGLGFYYAALAAARRRMAERMYALFILGNLLWNGTCLLVFSDLLGWRGFYLGGFAILVSNCAYILFVMALLEIRIDNHGRLYRAGQGVLALMMLAIVTAIAKPNWSLELDRYGVGLFITYGLVAGGVCARSGNRSARRYLVAIVTFFILGAAAISLAKLDSYTITIEHVGLVAVAVEVILLALVLSYQFAQLHREREAAMESARKHFAQAHTDALTGLPNRFHLDLSLEKLPDGGSLTIIDLDGLKHYNDTFGHARGDALLCGFAAELQRRLGQKALLHRMGGDEFAITCECGDLAWMEKMLDEALETLRRQDFGCVGASFGSAHLSEVPERQALKHLADKRMYQRKHAAK</sequence>
<dbReference type="EC" id="2.7.7.65" evidence="1"/>
<keyword evidence="3" id="KW-0472">Membrane</keyword>
<name>A0A4R3HY65_PAULE</name>
<reference evidence="5 6" key="1">
    <citation type="submission" date="2019-03" db="EMBL/GenBank/DDBJ databases">
        <title>Genomic Encyclopedia of Type Strains, Phase IV (KMG-IV): sequencing the most valuable type-strain genomes for metagenomic binning, comparative biology and taxonomic classification.</title>
        <authorList>
            <person name="Goeker M."/>
        </authorList>
    </citation>
    <scope>NUCLEOTIDE SEQUENCE [LARGE SCALE GENOMIC DNA]</scope>
    <source>
        <strain evidence="5 6">DSM 7445</strain>
    </source>
</reference>
<proteinExistence type="predicted"/>
<dbReference type="PANTHER" id="PTHR45138">
    <property type="entry name" value="REGULATORY COMPONENTS OF SENSORY TRANSDUCTION SYSTEM"/>
    <property type="match status" value="1"/>
</dbReference>
<feature type="transmembrane region" description="Helical" evidence="3">
    <location>
        <begin position="144"/>
        <end position="164"/>
    </location>
</feature>
<accession>A0A4R3HY65</accession>
<feature type="domain" description="GGDEF" evidence="4">
    <location>
        <begin position="328"/>
        <end position="446"/>
    </location>
</feature>
<evidence type="ECO:0000256" key="3">
    <source>
        <dbReference type="SAM" id="Phobius"/>
    </source>
</evidence>
<dbReference type="InterPro" id="IPR000160">
    <property type="entry name" value="GGDEF_dom"/>
</dbReference>
<feature type="transmembrane region" description="Helical" evidence="3">
    <location>
        <begin position="86"/>
        <end position="105"/>
    </location>
</feature>
<dbReference type="Pfam" id="PF00990">
    <property type="entry name" value="GGDEF"/>
    <property type="match status" value="1"/>
</dbReference>
<dbReference type="PROSITE" id="PS50887">
    <property type="entry name" value="GGDEF"/>
    <property type="match status" value="1"/>
</dbReference>
<evidence type="ECO:0000256" key="2">
    <source>
        <dbReference type="ARBA" id="ARBA00034247"/>
    </source>
</evidence>
<feature type="transmembrane region" description="Helical" evidence="3">
    <location>
        <begin position="207"/>
        <end position="227"/>
    </location>
</feature>